<dbReference type="GO" id="GO:0009116">
    <property type="term" value="P:nucleoside metabolic process"/>
    <property type="evidence" value="ECO:0007669"/>
    <property type="project" value="InterPro"/>
</dbReference>
<feature type="compositionally biased region" description="Polar residues" evidence="1">
    <location>
        <begin position="580"/>
        <end position="605"/>
    </location>
</feature>
<feature type="compositionally biased region" description="Low complexity" evidence="1">
    <location>
        <begin position="569"/>
        <end position="579"/>
    </location>
</feature>
<dbReference type="EMBL" id="ML736773">
    <property type="protein sequence ID" value="KAE8403775.1"/>
    <property type="molecule type" value="Genomic_DNA"/>
</dbReference>
<feature type="region of interest" description="Disordered" evidence="1">
    <location>
        <begin position="502"/>
        <end position="656"/>
    </location>
</feature>
<gene>
    <name evidence="2" type="ORF">BDV37DRAFT_283456</name>
</gene>
<feature type="compositionally biased region" description="Polar residues" evidence="1">
    <location>
        <begin position="623"/>
        <end position="643"/>
    </location>
</feature>
<keyword evidence="3" id="KW-1185">Reference proteome</keyword>
<evidence type="ECO:0000256" key="1">
    <source>
        <dbReference type="SAM" id="MobiDB-lite"/>
    </source>
</evidence>
<sequence length="739" mass="81455">MPPPPVAKPSPSQADYMVGWICIIPEEYYAALAVLDEQYDSSHIVPGQGDRTSYVLGRMGEHAVVINVPAATHYGELHASTTAKNMKSTFARIRFVLLVGIGGGIPLGRDLRLGDVVLGTRVIPYAFGKETDYGFVRTGQILSPPQTLLTAITGLEGRRRSRAIDLSRRIESIGDKYGSGQSDYARPSEDRLYEWRYTHEGRDCDCLKPKAELISKMHPREQRRGDLVRIHQGNIGTASVVMKNADVRDRLARQENLVCFEMEATGVMSNVACLPIRGVSDYADGHKNDAWQPYAALAAAVCAKELLAMMSPKHIIYSPLELDGPELENYVTGAIASSSRHGDDVHLIRQKMEALMDRHELVEERLAPELDKLKDMSRADLKEVRDKVKGLEGLQEMVKNSLRDLTVQVEEHMNLHLEKDFVTREEWLELKMQVDRNTSKVEDLSNITQGALTTTEQLLGDLSGRLDNPELAWFSKWAAYANQYYGHLANVARAFNKDKTGRVAEDHEQITTTQAGSSRGPHQTGERTQPAADSTSTKKWTLPKFKGASDASDHSPSRLLSFRFGRANPTPSSSRSPTTYQNGEDNTGSGRSRSPASTDSLSAASSPPPNQNQMHRDAVLHRTGSSQASAQTNVTVPTQTEHVSTLTDRSDTSAASTTWGQILSRNQIVIPPVHESSPTLTGTPRQPTHPLSPANRNPEQTSEHNIEEGDPSKQSLSEKISKFGGGGGFIRPNRSGRER</sequence>
<feature type="compositionally biased region" description="Low complexity" evidence="1">
    <location>
        <begin position="644"/>
        <end position="656"/>
    </location>
</feature>
<dbReference type="PANTHER" id="PTHR46082">
    <property type="entry name" value="ATP/GTP-BINDING PROTEIN-RELATED"/>
    <property type="match status" value="1"/>
</dbReference>
<evidence type="ECO:0000313" key="2">
    <source>
        <dbReference type="EMBL" id="KAE8403775.1"/>
    </source>
</evidence>
<dbReference type="InterPro" id="IPR035994">
    <property type="entry name" value="Nucleoside_phosphorylase_sf"/>
</dbReference>
<accession>A0A5N6I8C4</accession>
<accession>A0A5N7DC95</accession>
<proteinExistence type="predicted"/>
<dbReference type="OrthoDB" id="1577640at2759"/>
<dbReference type="GO" id="GO:0003824">
    <property type="term" value="F:catalytic activity"/>
    <property type="evidence" value="ECO:0007669"/>
    <property type="project" value="InterPro"/>
</dbReference>
<dbReference type="AlphaFoldDB" id="A0A5N6I8C4"/>
<reference evidence="2 3" key="1">
    <citation type="submission" date="2019-04" db="EMBL/GenBank/DDBJ databases">
        <authorList>
            <consortium name="DOE Joint Genome Institute"/>
            <person name="Mondo S."/>
            <person name="Kjaerbolling I."/>
            <person name="Vesth T."/>
            <person name="Frisvad J.C."/>
            <person name="Nybo J.L."/>
            <person name="Theobald S."/>
            <person name="Kildgaard S."/>
            <person name="Isbrandt T."/>
            <person name="Kuo A."/>
            <person name="Sato A."/>
            <person name="Lyhne E.K."/>
            <person name="Kogle M.E."/>
            <person name="Wiebenga A."/>
            <person name="Kun R.S."/>
            <person name="Lubbers R.J."/>
            <person name="Makela M.R."/>
            <person name="Barry K."/>
            <person name="Chovatia M."/>
            <person name="Clum A."/>
            <person name="Daum C."/>
            <person name="Haridas S."/>
            <person name="He G."/>
            <person name="LaButti K."/>
            <person name="Lipzen A."/>
            <person name="Riley R."/>
            <person name="Salamov A."/>
            <person name="Simmons B.A."/>
            <person name="Magnuson J.K."/>
            <person name="Henrissat B."/>
            <person name="Mortensen U.H."/>
            <person name="Larsen T.O."/>
            <person name="Devries R.P."/>
            <person name="Grigoriev I.V."/>
            <person name="Machida M."/>
            <person name="Baker S.E."/>
            <person name="Andersen M.R."/>
            <person name="Cantor M.N."/>
            <person name="Hua S.X."/>
        </authorList>
    </citation>
    <scope>NUCLEOTIDE SEQUENCE [LARGE SCALE GENOMIC DNA]</scope>
    <source>
        <strain evidence="2 3">CBS 119388</strain>
    </source>
</reference>
<feature type="compositionally biased region" description="Basic and acidic residues" evidence="1">
    <location>
        <begin position="701"/>
        <end position="711"/>
    </location>
</feature>
<evidence type="ECO:0000313" key="3">
    <source>
        <dbReference type="Proteomes" id="UP000325579"/>
    </source>
</evidence>
<dbReference type="GeneID" id="43671984"/>
<dbReference type="PANTHER" id="PTHR46082:SF11">
    <property type="entry name" value="AAA+ ATPASE DOMAIN-CONTAINING PROTEIN-RELATED"/>
    <property type="match status" value="1"/>
</dbReference>
<dbReference type="InterPro" id="IPR053137">
    <property type="entry name" value="NLR-like"/>
</dbReference>
<protein>
    <submittedName>
        <fullName evidence="2">Nucleoside phosphorylase domain-containing protein</fullName>
    </submittedName>
</protein>
<feature type="compositionally biased region" description="Polar residues" evidence="1">
    <location>
        <begin position="510"/>
        <end position="521"/>
    </location>
</feature>
<name>A0A5N6I8C4_9EURO</name>
<feature type="region of interest" description="Disordered" evidence="1">
    <location>
        <begin position="668"/>
        <end position="739"/>
    </location>
</feature>
<organism evidence="2 3">
    <name type="scientific">Aspergillus pseudonomiae</name>
    <dbReference type="NCBI Taxonomy" id="1506151"/>
    <lineage>
        <taxon>Eukaryota</taxon>
        <taxon>Fungi</taxon>
        <taxon>Dikarya</taxon>
        <taxon>Ascomycota</taxon>
        <taxon>Pezizomycotina</taxon>
        <taxon>Eurotiomycetes</taxon>
        <taxon>Eurotiomycetidae</taxon>
        <taxon>Eurotiales</taxon>
        <taxon>Aspergillaceae</taxon>
        <taxon>Aspergillus</taxon>
        <taxon>Aspergillus subgen. Circumdati</taxon>
    </lineage>
</organism>
<feature type="compositionally biased region" description="Polar residues" evidence="1">
    <location>
        <begin position="676"/>
        <end position="686"/>
    </location>
</feature>
<dbReference type="Proteomes" id="UP000325579">
    <property type="component" value="Unassembled WGS sequence"/>
</dbReference>
<dbReference type="RefSeq" id="XP_031941094.1">
    <property type="nucleotide sequence ID" value="XM_032087293.1"/>
</dbReference>
<dbReference type="Gene3D" id="3.40.50.1580">
    <property type="entry name" value="Nucleoside phosphorylase domain"/>
    <property type="match status" value="1"/>
</dbReference>
<dbReference type="SUPFAM" id="SSF53167">
    <property type="entry name" value="Purine and uridine phosphorylases"/>
    <property type="match status" value="1"/>
</dbReference>